<protein>
    <submittedName>
        <fullName evidence="1">Uncharacterized protein</fullName>
    </submittedName>
</protein>
<organism evidence="1 2">
    <name type="scientific">Salix suchowensis</name>
    <dbReference type="NCBI Taxonomy" id="1278906"/>
    <lineage>
        <taxon>Eukaryota</taxon>
        <taxon>Viridiplantae</taxon>
        <taxon>Streptophyta</taxon>
        <taxon>Embryophyta</taxon>
        <taxon>Tracheophyta</taxon>
        <taxon>Spermatophyta</taxon>
        <taxon>Magnoliopsida</taxon>
        <taxon>eudicotyledons</taxon>
        <taxon>Gunneridae</taxon>
        <taxon>Pentapetalae</taxon>
        <taxon>rosids</taxon>
        <taxon>fabids</taxon>
        <taxon>Malpighiales</taxon>
        <taxon>Salicaceae</taxon>
        <taxon>Saliceae</taxon>
        <taxon>Salix</taxon>
    </lineage>
</organism>
<dbReference type="Proteomes" id="UP001141253">
    <property type="component" value="Chromosome 1"/>
</dbReference>
<accession>A0ABQ9C3W4</accession>
<reference evidence="1" key="2">
    <citation type="journal article" date="2023" name="Int. J. Mol. Sci.">
        <title>De Novo Assembly and Annotation of 11 Diverse Shrub Willow (Salix) Genomes Reveals Novel Gene Organization in Sex-Linked Regions.</title>
        <authorList>
            <person name="Hyden B."/>
            <person name="Feng K."/>
            <person name="Yates T.B."/>
            <person name="Jawdy S."/>
            <person name="Cereghino C."/>
            <person name="Smart L.B."/>
            <person name="Muchero W."/>
        </authorList>
    </citation>
    <scope>NUCLEOTIDE SEQUENCE</scope>
    <source>
        <tissue evidence="1">Shoot tip</tissue>
    </source>
</reference>
<evidence type="ECO:0000313" key="1">
    <source>
        <dbReference type="EMBL" id="KAJ6394237.1"/>
    </source>
</evidence>
<name>A0ABQ9C3W4_9ROSI</name>
<gene>
    <name evidence="1" type="ORF">OIU77_023460</name>
</gene>
<sequence length="76" mass="9238">MHAHYWEQRISLLQSTHITKPFNHRDICYHIGIKINQTHLPHQLFSHIHITLLTKRPNNKIVSSSIWTYIKFRHFL</sequence>
<dbReference type="EMBL" id="JAPFFI010000005">
    <property type="protein sequence ID" value="KAJ6394237.1"/>
    <property type="molecule type" value="Genomic_DNA"/>
</dbReference>
<reference evidence="1" key="1">
    <citation type="submission" date="2022-10" db="EMBL/GenBank/DDBJ databases">
        <authorList>
            <person name="Hyden B.L."/>
            <person name="Feng K."/>
            <person name="Yates T."/>
            <person name="Jawdy S."/>
            <person name="Smart L.B."/>
            <person name="Muchero W."/>
        </authorList>
    </citation>
    <scope>NUCLEOTIDE SEQUENCE</scope>
    <source>
        <tissue evidence="1">Shoot tip</tissue>
    </source>
</reference>
<evidence type="ECO:0000313" key="2">
    <source>
        <dbReference type="Proteomes" id="UP001141253"/>
    </source>
</evidence>
<keyword evidence="2" id="KW-1185">Reference proteome</keyword>
<proteinExistence type="predicted"/>
<comment type="caution">
    <text evidence="1">The sequence shown here is derived from an EMBL/GenBank/DDBJ whole genome shotgun (WGS) entry which is preliminary data.</text>
</comment>